<dbReference type="Pfam" id="PF00400">
    <property type="entry name" value="WD40"/>
    <property type="match status" value="7"/>
</dbReference>
<dbReference type="FunFam" id="2.130.10.10:FF:000235">
    <property type="entry name" value="POC1 centriolar protein homolog B"/>
    <property type="match status" value="1"/>
</dbReference>
<dbReference type="PROSITE" id="PS50082">
    <property type="entry name" value="WD_REPEATS_2"/>
    <property type="match status" value="7"/>
</dbReference>
<dbReference type="CDD" id="cd00200">
    <property type="entry name" value="WD40"/>
    <property type="match status" value="1"/>
</dbReference>
<dbReference type="InterPro" id="IPR000232">
    <property type="entry name" value="HSF_DNA-bd"/>
</dbReference>
<feature type="repeat" description="WD" evidence="15">
    <location>
        <begin position="432"/>
        <end position="464"/>
    </location>
</feature>
<comment type="function">
    <text evidence="12">May play an important role in centriole assembly and/or stability and ciliogenesis.</text>
</comment>
<dbReference type="SUPFAM" id="SSF50978">
    <property type="entry name" value="WD40 repeat-like"/>
    <property type="match status" value="1"/>
</dbReference>
<dbReference type="GO" id="GO:0036064">
    <property type="term" value="C:ciliary basal body"/>
    <property type="evidence" value="ECO:0007669"/>
    <property type="project" value="TreeGrafter"/>
</dbReference>
<feature type="repeat" description="WD" evidence="15">
    <location>
        <begin position="299"/>
        <end position="340"/>
    </location>
</feature>
<keyword evidence="19" id="KW-1185">Reference proteome</keyword>
<feature type="repeat" description="WD" evidence="15">
    <location>
        <begin position="390"/>
        <end position="431"/>
    </location>
</feature>
<comment type="similarity">
    <text evidence="2 16">Belongs to the HSF family.</text>
</comment>
<dbReference type="PANTHER" id="PTHR44019:SF2">
    <property type="entry name" value="POC1 CENTRIOLAR PROTEIN HOMOLOG A"/>
    <property type="match status" value="1"/>
</dbReference>
<feature type="repeat" description="WD" evidence="15">
    <location>
        <begin position="173"/>
        <end position="214"/>
    </location>
</feature>
<evidence type="ECO:0000313" key="19">
    <source>
        <dbReference type="Proteomes" id="UP000276834"/>
    </source>
</evidence>
<organism evidence="18 19">
    <name type="scientific">Chloebia gouldiae</name>
    <name type="common">Gouldian finch</name>
    <name type="synonym">Erythrura gouldiae</name>
    <dbReference type="NCBI Taxonomy" id="44316"/>
    <lineage>
        <taxon>Eukaryota</taxon>
        <taxon>Metazoa</taxon>
        <taxon>Chordata</taxon>
        <taxon>Craniata</taxon>
        <taxon>Vertebrata</taxon>
        <taxon>Euteleostomi</taxon>
        <taxon>Archelosauria</taxon>
        <taxon>Archosauria</taxon>
        <taxon>Dinosauria</taxon>
        <taxon>Saurischia</taxon>
        <taxon>Theropoda</taxon>
        <taxon>Coelurosauria</taxon>
        <taxon>Aves</taxon>
        <taxon>Neognathae</taxon>
        <taxon>Neoaves</taxon>
        <taxon>Telluraves</taxon>
        <taxon>Australaves</taxon>
        <taxon>Passeriformes</taxon>
        <taxon>Passeroidea</taxon>
        <taxon>Passeridae</taxon>
        <taxon>Chloebia</taxon>
    </lineage>
</organism>
<evidence type="ECO:0000256" key="2">
    <source>
        <dbReference type="ARBA" id="ARBA00006403"/>
    </source>
</evidence>
<dbReference type="OrthoDB" id="10264588at2759"/>
<sequence>MAMERDFSSLRFPQKLWKMLESAKFQSIWWTEGGKCVAINKDLFEVEVLGREGQQVFHTQKIKSFMRQLNAYGFTKMQRNFQRSASLPEFLAEEAAASAHSQILYYYNPSFNRAHPWLSETCKRRGVPKGRGLDAERTRVCAAPLAAIRGPPPQALEPFGPRAAEDPSLEKHFKGHRDAVTSVDFSRAKKQLVSGSMDSCLMIWSMKPQMRAYRFVGHKDAVLCVQFSPSGHLVASGSRDKTVRLWIPSVKGESTVFKAHTATVRSVHFSSDGQSLVTASDDKTIKVWTVHRQKFLFSLSQHINWVRCARFSPDGRLIVSSSDDKTIKLWDKTSRECIHSFCEHGGFVNHVEFHPSGNCIAAGGTDNTVKLWDVRMNRLLQHYQGKSRAYKMHSSVVNSLSFHPSGNYLVTASSDSTLKILDLLEGRLLYTLHGHQGPATCVAFSRDGELFASGGSDEQVMVWKTNFDADDRDVVKPQKYNSSVDGTHGTVCYIEADGTAVCPDLKVTFTDYRSEMDCGIHHKKTKTQDSVRTHEQQEEETSLANTLEHIVGQLDVLTQ</sequence>
<dbReference type="PROSITE" id="PS50294">
    <property type="entry name" value="WD_REPEATS_REGION"/>
    <property type="match status" value="7"/>
</dbReference>
<dbReference type="InterPro" id="IPR001680">
    <property type="entry name" value="WD40_rpt"/>
</dbReference>
<evidence type="ECO:0000256" key="4">
    <source>
        <dbReference type="ARBA" id="ARBA00022737"/>
    </source>
</evidence>
<evidence type="ECO:0000256" key="1">
    <source>
        <dbReference type="ARBA" id="ARBA00004123"/>
    </source>
</evidence>
<keyword evidence="4" id="KW-0677">Repeat</keyword>
<dbReference type="PROSITE" id="PS00678">
    <property type="entry name" value="WD_REPEATS_1"/>
    <property type="match status" value="1"/>
</dbReference>
<dbReference type="PANTHER" id="PTHR44019">
    <property type="entry name" value="WD REPEAT-CONTAINING PROTEIN 55"/>
    <property type="match status" value="1"/>
</dbReference>
<dbReference type="FunFam" id="1.10.10.10:FF:000349">
    <property type="entry name" value="Heat shock transcription factor, Y-linked"/>
    <property type="match status" value="1"/>
</dbReference>
<comment type="subcellular location">
    <subcellularLocation>
        <location evidence="1">Nucleus</location>
    </subcellularLocation>
</comment>
<dbReference type="PRINTS" id="PR00320">
    <property type="entry name" value="GPROTEINBRPT"/>
</dbReference>
<dbReference type="Pfam" id="PF00447">
    <property type="entry name" value="HSF_DNA-bind"/>
    <property type="match status" value="1"/>
</dbReference>
<name>A0A3L8SB55_CHLGU</name>
<dbReference type="GO" id="GO:0005634">
    <property type="term" value="C:nucleus"/>
    <property type="evidence" value="ECO:0007669"/>
    <property type="project" value="UniProtKB-SubCell"/>
</dbReference>
<dbReference type="InterPro" id="IPR020472">
    <property type="entry name" value="WD40_PAC1"/>
</dbReference>
<feature type="repeat" description="WD" evidence="15">
    <location>
        <begin position="215"/>
        <end position="246"/>
    </location>
</feature>
<evidence type="ECO:0000256" key="16">
    <source>
        <dbReference type="RuleBase" id="RU004020"/>
    </source>
</evidence>
<keyword evidence="3 15" id="KW-0853">WD repeat</keyword>
<evidence type="ECO:0000259" key="17">
    <source>
        <dbReference type="SMART" id="SM00415"/>
    </source>
</evidence>
<dbReference type="SUPFAM" id="SSF46785">
    <property type="entry name" value="Winged helix' DNA-binding domain"/>
    <property type="match status" value="1"/>
</dbReference>
<evidence type="ECO:0000256" key="9">
    <source>
        <dbReference type="ARBA" id="ARBA00023242"/>
    </source>
</evidence>
<dbReference type="GO" id="GO:0060271">
    <property type="term" value="P:cilium assembly"/>
    <property type="evidence" value="ECO:0007669"/>
    <property type="project" value="UniProtKB-ARBA"/>
</dbReference>
<keyword evidence="9" id="KW-0539">Nucleus</keyword>
<evidence type="ECO:0000256" key="10">
    <source>
        <dbReference type="ARBA" id="ARBA00037984"/>
    </source>
</evidence>
<dbReference type="GO" id="GO:0005829">
    <property type="term" value="C:cytosol"/>
    <property type="evidence" value="ECO:0007669"/>
    <property type="project" value="UniProtKB-ARBA"/>
</dbReference>
<evidence type="ECO:0000256" key="7">
    <source>
        <dbReference type="ARBA" id="ARBA00023125"/>
    </source>
</evidence>
<proteinExistence type="inferred from homology"/>
<keyword evidence="8" id="KW-0804">Transcription</keyword>
<dbReference type="GO" id="GO:0043565">
    <property type="term" value="F:sequence-specific DNA binding"/>
    <property type="evidence" value="ECO:0007669"/>
    <property type="project" value="InterPro"/>
</dbReference>
<dbReference type="GO" id="GO:0007017">
    <property type="term" value="P:microtubule-based process"/>
    <property type="evidence" value="ECO:0007669"/>
    <property type="project" value="UniProtKB-ARBA"/>
</dbReference>
<feature type="repeat" description="WD" evidence="15">
    <location>
        <begin position="257"/>
        <end position="298"/>
    </location>
</feature>
<dbReference type="InterPro" id="IPR019775">
    <property type="entry name" value="WD40_repeat_CS"/>
</dbReference>
<evidence type="ECO:0000256" key="3">
    <source>
        <dbReference type="ARBA" id="ARBA00022574"/>
    </source>
</evidence>
<evidence type="ECO:0000256" key="6">
    <source>
        <dbReference type="ARBA" id="ARBA00023054"/>
    </source>
</evidence>
<keyword evidence="7" id="KW-0238">DNA-binding</keyword>
<comment type="similarity">
    <text evidence="10">Belongs to the WD repeat POC1 family.</text>
</comment>
<dbReference type="GO" id="GO:0005814">
    <property type="term" value="C:centriole"/>
    <property type="evidence" value="ECO:0007669"/>
    <property type="project" value="TreeGrafter"/>
</dbReference>
<evidence type="ECO:0000313" key="18">
    <source>
        <dbReference type="EMBL" id="RLV99557.1"/>
    </source>
</evidence>
<dbReference type="SMART" id="SM00415">
    <property type="entry name" value="HSF"/>
    <property type="match status" value="1"/>
</dbReference>
<feature type="repeat" description="WD" evidence="15">
    <location>
        <begin position="341"/>
        <end position="382"/>
    </location>
</feature>
<evidence type="ECO:0000256" key="11">
    <source>
        <dbReference type="ARBA" id="ARBA00039725"/>
    </source>
</evidence>
<dbReference type="Proteomes" id="UP000276834">
    <property type="component" value="Unassembled WGS sequence"/>
</dbReference>
<keyword evidence="6" id="KW-0175">Coiled coil</keyword>
<feature type="domain" description="HSF-type DNA-binding" evidence="17">
    <location>
        <begin position="8"/>
        <end position="125"/>
    </location>
</feature>
<evidence type="ECO:0000256" key="5">
    <source>
        <dbReference type="ARBA" id="ARBA00023015"/>
    </source>
</evidence>
<evidence type="ECO:0000256" key="15">
    <source>
        <dbReference type="PROSITE-ProRule" id="PRU00221"/>
    </source>
</evidence>
<dbReference type="InterPro" id="IPR015943">
    <property type="entry name" value="WD40/YVTN_repeat-like_dom_sf"/>
</dbReference>
<dbReference type="InterPro" id="IPR036388">
    <property type="entry name" value="WH-like_DNA-bd_sf"/>
</dbReference>
<dbReference type="Gene3D" id="1.10.10.10">
    <property type="entry name" value="Winged helix-like DNA-binding domain superfamily/Winged helix DNA-binding domain"/>
    <property type="match status" value="1"/>
</dbReference>
<dbReference type="AlphaFoldDB" id="A0A3L8SB55"/>
<reference evidence="18 19" key="1">
    <citation type="journal article" date="2018" name="Proc. R. Soc. B">
        <title>A non-coding region near Follistatin controls head colour polymorphism in the Gouldian finch.</title>
        <authorList>
            <person name="Toomey M.B."/>
            <person name="Marques C.I."/>
            <person name="Andrade P."/>
            <person name="Araujo P.M."/>
            <person name="Sabatino S."/>
            <person name="Gazda M.A."/>
            <person name="Afonso S."/>
            <person name="Lopes R.J."/>
            <person name="Corbo J.C."/>
            <person name="Carneiro M."/>
        </authorList>
    </citation>
    <scope>NUCLEOTIDE SEQUENCE [LARGE SCALE GENOMIC DNA]</scope>
    <source>
        <strain evidence="18">Red01</strain>
        <tissue evidence="18">Muscle</tissue>
    </source>
</reference>
<dbReference type="FunFam" id="2.130.10.10:FF:000567">
    <property type="entry name" value="POC1 centriolar protein homolog A"/>
    <property type="match status" value="1"/>
</dbReference>
<protein>
    <recommendedName>
        <fullName evidence="11">POC1 centriolar protein homolog A</fullName>
    </recommendedName>
    <alternativeName>
        <fullName evidence="14">Pat-interacting protein 2</fullName>
    </alternativeName>
    <alternativeName>
        <fullName evidence="13">WD repeat-containing protein 51A</fullName>
    </alternativeName>
</protein>
<dbReference type="InterPro" id="IPR036390">
    <property type="entry name" value="WH_DNA-bd_sf"/>
</dbReference>
<dbReference type="GO" id="GO:0003700">
    <property type="term" value="F:DNA-binding transcription factor activity"/>
    <property type="evidence" value="ECO:0007669"/>
    <property type="project" value="InterPro"/>
</dbReference>
<evidence type="ECO:0000256" key="12">
    <source>
        <dbReference type="ARBA" id="ARBA00058716"/>
    </source>
</evidence>
<dbReference type="EMBL" id="QUSF01000032">
    <property type="protein sequence ID" value="RLV99557.1"/>
    <property type="molecule type" value="Genomic_DNA"/>
</dbReference>
<comment type="caution">
    <text evidence="18">The sequence shown here is derived from an EMBL/GenBank/DDBJ whole genome shotgun (WGS) entry which is preliminary data.</text>
</comment>
<gene>
    <name evidence="18" type="ORF">DV515_00009649</name>
</gene>
<evidence type="ECO:0000256" key="8">
    <source>
        <dbReference type="ARBA" id="ARBA00023163"/>
    </source>
</evidence>
<dbReference type="STRING" id="44316.ENSEGOP00005008088"/>
<evidence type="ECO:0000256" key="13">
    <source>
        <dbReference type="ARBA" id="ARBA00079998"/>
    </source>
</evidence>
<accession>A0A3L8SB55</accession>
<feature type="non-terminal residue" evidence="18">
    <location>
        <position position="559"/>
    </location>
</feature>
<dbReference type="InterPro" id="IPR050505">
    <property type="entry name" value="WDR55/POC1"/>
</dbReference>
<dbReference type="SMART" id="SM00320">
    <property type="entry name" value="WD40"/>
    <property type="match status" value="7"/>
</dbReference>
<keyword evidence="5" id="KW-0805">Transcription regulation</keyword>
<dbReference type="InterPro" id="IPR036322">
    <property type="entry name" value="WD40_repeat_dom_sf"/>
</dbReference>
<evidence type="ECO:0000256" key="14">
    <source>
        <dbReference type="ARBA" id="ARBA00082449"/>
    </source>
</evidence>
<dbReference type="GO" id="GO:0048871">
    <property type="term" value="P:multicellular organismal-level homeostasis"/>
    <property type="evidence" value="ECO:0007669"/>
    <property type="project" value="UniProtKB-ARBA"/>
</dbReference>
<dbReference type="Gene3D" id="2.130.10.10">
    <property type="entry name" value="YVTN repeat-like/Quinoprotein amine dehydrogenase"/>
    <property type="match status" value="3"/>
</dbReference>